<sequence length="354" mass="40158">MAPKVKRKATEEGLPPPKRVKKTGSKVSVASETDLPGQPTNTKLPDEISFPERTLGTRRISAWNICSWAASHKKGFSRYVEAEDADILVLTETKVNDEPMDPTIAKKYPFRYWSIAEKKGYSGTAIFSKHKPLSVDKTLPGHPNATIWKGRIITLEYSNFYLVGTYVVNAGDGLKTLDEKKRWNEHLEVHLRELDKKKPVVWTGDLNVAPSEKDLTNAKKNWNKAAGYTEAETSWYRNLLEPPAASEDGNAEEVNKFVDVWRHRNPELRHYTYFSYRFGCRGKGIGWRLDHFVISERLLEKVKMCEIRSEIYGASDHCPIVMEIDDTFGDTVYAKDTDIVSATETIETTDPSAV</sequence>
<dbReference type="OrthoDB" id="498125at2759"/>
<keyword evidence="6" id="KW-0464">Manganese</keyword>
<dbReference type="InterPro" id="IPR036691">
    <property type="entry name" value="Endo/exonu/phosph_ase_sf"/>
</dbReference>
<accession>A0A9P6HPC2</accession>
<dbReference type="NCBIfam" id="TIGR00195">
    <property type="entry name" value="exoDNase_III"/>
    <property type="match status" value="1"/>
</dbReference>
<feature type="site" description="Important for catalytic activity" evidence="7">
    <location>
        <position position="290"/>
    </location>
</feature>
<dbReference type="CDD" id="cd09087">
    <property type="entry name" value="Ape1-like_AP-endo"/>
    <property type="match status" value="1"/>
</dbReference>
<organism evidence="11 12">
    <name type="scientific">Thelephora terrestris</name>
    <dbReference type="NCBI Taxonomy" id="56493"/>
    <lineage>
        <taxon>Eukaryota</taxon>
        <taxon>Fungi</taxon>
        <taxon>Dikarya</taxon>
        <taxon>Basidiomycota</taxon>
        <taxon>Agaricomycotina</taxon>
        <taxon>Agaricomycetes</taxon>
        <taxon>Thelephorales</taxon>
        <taxon>Thelephoraceae</taxon>
        <taxon>Thelephora</taxon>
    </lineage>
</organism>
<dbReference type="AlphaFoldDB" id="A0A9P6HPC2"/>
<feature type="site" description="Transition state stabilizer" evidence="7">
    <location>
        <position position="207"/>
    </location>
</feature>
<dbReference type="EC" id="3.1.-.-" evidence="8"/>
<feature type="binding site" evidence="6">
    <location>
        <position position="317"/>
    </location>
    <ligand>
        <name>Mg(2+)</name>
        <dbReference type="ChEBI" id="CHEBI:18420"/>
        <label>1</label>
    </ligand>
</feature>
<evidence type="ECO:0000256" key="9">
    <source>
        <dbReference type="SAM" id="MobiDB-lite"/>
    </source>
</evidence>
<evidence type="ECO:0000256" key="3">
    <source>
        <dbReference type="ARBA" id="ARBA00022801"/>
    </source>
</evidence>
<dbReference type="GO" id="GO:0046872">
    <property type="term" value="F:metal ion binding"/>
    <property type="evidence" value="ECO:0007669"/>
    <property type="project" value="UniProtKB-KW"/>
</dbReference>
<dbReference type="Proteomes" id="UP000736335">
    <property type="component" value="Unassembled WGS sequence"/>
</dbReference>
<dbReference type="InterPro" id="IPR004808">
    <property type="entry name" value="AP_endonuc_1"/>
</dbReference>
<dbReference type="PANTHER" id="PTHR22748">
    <property type="entry name" value="AP ENDONUCLEASE"/>
    <property type="match status" value="1"/>
</dbReference>
<dbReference type="GO" id="GO:0006284">
    <property type="term" value="P:base-excision repair"/>
    <property type="evidence" value="ECO:0007669"/>
    <property type="project" value="TreeGrafter"/>
</dbReference>
<evidence type="ECO:0000256" key="6">
    <source>
        <dbReference type="PIRSR" id="PIRSR604808-2"/>
    </source>
</evidence>
<feature type="binding site" evidence="6">
    <location>
        <position position="64"/>
    </location>
    <ligand>
        <name>Mg(2+)</name>
        <dbReference type="ChEBI" id="CHEBI:18420"/>
        <label>1</label>
    </ligand>
</feature>
<name>A0A9P6HPC2_9AGAM</name>
<evidence type="ECO:0000256" key="4">
    <source>
        <dbReference type="ARBA" id="ARBA00022842"/>
    </source>
</evidence>
<keyword evidence="8" id="KW-0227">DNA damage</keyword>
<gene>
    <name evidence="11" type="ORF">BJ322DRAFT_8972</name>
</gene>
<dbReference type="Pfam" id="PF03372">
    <property type="entry name" value="Exo_endo_phos"/>
    <property type="match status" value="1"/>
</dbReference>
<keyword evidence="12" id="KW-1185">Reference proteome</keyword>
<dbReference type="GO" id="GO:0005634">
    <property type="term" value="C:nucleus"/>
    <property type="evidence" value="ECO:0007669"/>
    <property type="project" value="TreeGrafter"/>
</dbReference>
<feature type="site" description="Interaction with DNA substrate" evidence="7">
    <location>
        <position position="317"/>
    </location>
</feature>
<protein>
    <recommendedName>
        <fullName evidence="8">DNA-(apurinic or apyrimidinic site) endonuclease</fullName>
        <ecNumber evidence="8">3.1.-.-</ecNumber>
    </recommendedName>
</protein>
<feature type="binding site" evidence="6">
    <location>
        <position position="316"/>
    </location>
    <ligand>
        <name>Mg(2+)</name>
        <dbReference type="ChEBI" id="CHEBI:18420"/>
        <label>1</label>
    </ligand>
</feature>
<reference evidence="11" key="2">
    <citation type="submission" date="2020-11" db="EMBL/GenBank/DDBJ databases">
        <authorList>
            <consortium name="DOE Joint Genome Institute"/>
            <person name="Kuo A."/>
            <person name="Miyauchi S."/>
            <person name="Kiss E."/>
            <person name="Drula E."/>
            <person name="Kohler A."/>
            <person name="Sanchez-Garcia M."/>
            <person name="Andreopoulos B."/>
            <person name="Barry K.W."/>
            <person name="Bonito G."/>
            <person name="Buee M."/>
            <person name="Carver A."/>
            <person name="Chen C."/>
            <person name="Cichocki N."/>
            <person name="Clum A."/>
            <person name="Culley D."/>
            <person name="Crous P.W."/>
            <person name="Fauchery L."/>
            <person name="Girlanda M."/>
            <person name="Hayes R."/>
            <person name="Keri Z."/>
            <person name="Labutti K."/>
            <person name="Lipzen A."/>
            <person name="Lombard V."/>
            <person name="Magnuson J."/>
            <person name="Maillard F."/>
            <person name="Morin E."/>
            <person name="Murat C."/>
            <person name="Nolan M."/>
            <person name="Ohm R."/>
            <person name="Pangilinan J."/>
            <person name="Pereira M."/>
            <person name="Perotto S."/>
            <person name="Peter M."/>
            <person name="Riley R."/>
            <person name="Sitrit Y."/>
            <person name="Stielow B."/>
            <person name="Szollosi G."/>
            <person name="Zifcakova L."/>
            <person name="Stursova M."/>
            <person name="Spatafora J.W."/>
            <person name="Tedersoo L."/>
            <person name="Vaario L.-M."/>
            <person name="Yamada A."/>
            <person name="Yan M."/>
            <person name="Wang P."/>
            <person name="Xu J."/>
            <person name="Bruns T."/>
            <person name="Baldrian P."/>
            <person name="Vilgalys R."/>
            <person name="Henrissat B."/>
            <person name="Grigoriev I.V."/>
            <person name="Hibbett D."/>
            <person name="Nagy L.G."/>
            <person name="Martin F.M."/>
        </authorList>
    </citation>
    <scope>NUCLEOTIDE SEQUENCE</scope>
    <source>
        <strain evidence="11">UH-Tt-Lm1</strain>
    </source>
</reference>
<comment type="caution">
    <text evidence="11">The sequence shown here is derived from an EMBL/GenBank/DDBJ whole genome shotgun (WGS) entry which is preliminary data.</text>
</comment>
<keyword evidence="2 6" id="KW-0479">Metal-binding</keyword>
<feature type="active site" evidence="5">
    <location>
        <position position="166"/>
    </location>
</feature>
<dbReference type="GO" id="GO:0003906">
    <property type="term" value="F:DNA-(apurinic or apyrimidinic site) endonuclease activity"/>
    <property type="evidence" value="ECO:0007669"/>
    <property type="project" value="TreeGrafter"/>
</dbReference>
<feature type="active site" description="Proton donor/acceptor" evidence="5">
    <location>
        <position position="205"/>
    </location>
</feature>
<keyword evidence="8" id="KW-0234">DNA repair</keyword>
<evidence type="ECO:0000256" key="8">
    <source>
        <dbReference type="RuleBase" id="RU362131"/>
    </source>
</evidence>
<dbReference type="EMBL" id="WIUZ02000001">
    <property type="protein sequence ID" value="KAF9792055.1"/>
    <property type="molecule type" value="Genomic_DNA"/>
</dbReference>
<reference evidence="11" key="1">
    <citation type="journal article" date="2020" name="Nat. Commun.">
        <title>Large-scale genome sequencing of mycorrhizal fungi provides insights into the early evolution of symbiotic traits.</title>
        <authorList>
            <person name="Miyauchi S."/>
            <person name="Kiss E."/>
            <person name="Kuo A."/>
            <person name="Drula E."/>
            <person name="Kohler A."/>
            <person name="Sanchez-Garcia M."/>
            <person name="Morin E."/>
            <person name="Andreopoulos B."/>
            <person name="Barry K.W."/>
            <person name="Bonito G."/>
            <person name="Buee M."/>
            <person name="Carver A."/>
            <person name="Chen C."/>
            <person name="Cichocki N."/>
            <person name="Clum A."/>
            <person name="Culley D."/>
            <person name="Crous P.W."/>
            <person name="Fauchery L."/>
            <person name="Girlanda M."/>
            <person name="Hayes R.D."/>
            <person name="Keri Z."/>
            <person name="LaButti K."/>
            <person name="Lipzen A."/>
            <person name="Lombard V."/>
            <person name="Magnuson J."/>
            <person name="Maillard F."/>
            <person name="Murat C."/>
            <person name="Nolan M."/>
            <person name="Ohm R.A."/>
            <person name="Pangilinan J."/>
            <person name="Pereira M.F."/>
            <person name="Perotto S."/>
            <person name="Peter M."/>
            <person name="Pfister S."/>
            <person name="Riley R."/>
            <person name="Sitrit Y."/>
            <person name="Stielow J.B."/>
            <person name="Szollosi G."/>
            <person name="Zifcakova L."/>
            <person name="Stursova M."/>
            <person name="Spatafora J.W."/>
            <person name="Tedersoo L."/>
            <person name="Vaario L.M."/>
            <person name="Yamada A."/>
            <person name="Yan M."/>
            <person name="Wang P."/>
            <person name="Xu J."/>
            <person name="Bruns T."/>
            <person name="Baldrian P."/>
            <person name="Vilgalys R."/>
            <person name="Dunand C."/>
            <person name="Henrissat B."/>
            <person name="Grigoriev I.V."/>
            <person name="Hibbett D."/>
            <person name="Nagy L.G."/>
            <person name="Martin F.M."/>
        </authorList>
    </citation>
    <scope>NUCLEOTIDE SEQUENCE</scope>
    <source>
        <strain evidence="11">UH-Tt-Lm1</strain>
    </source>
</reference>
<keyword evidence="11" id="KW-0540">Nuclease</keyword>
<evidence type="ECO:0000256" key="1">
    <source>
        <dbReference type="ARBA" id="ARBA00007092"/>
    </source>
</evidence>
<keyword evidence="4 6" id="KW-0460">Magnesium</keyword>
<evidence type="ECO:0000256" key="2">
    <source>
        <dbReference type="ARBA" id="ARBA00022723"/>
    </source>
</evidence>
<evidence type="ECO:0000313" key="11">
    <source>
        <dbReference type="EMBL" id="KAF9792055.1"/>
    </source>
</evidence>
<dbReference type="NCBIfam" id="TIGR00633">
    <property type="entry name" value="xth"/>
    <property type="match status" value="1"/>
</dbReference>
<dbReference type="GO" id="GO:0008311">
    <property type="term" value="F:double-stranded DNA 3'-5' DNA exonuclease activity"/>
    <property type="evidence" value="ECO:0007669"/>
    <property type="project" value="TreeGrafter"/>
</dbReference>
<feature type="binding site" evidence="6">
    <location>
        <position position="205"/>
    </location>
    <ligand>
        <name>Mg(2+)</name>
        <dbReference type="ChEBI" id="CHEBI:18420"/>
        <label>1</label>
    </ligand>
</feature>
<feature type="binding site" evidence="6">
    <location>
        <position position="92"/>
    </location>
    <ligand>
        <name>Mg(2+)</name>
        <dbReference type="ChEBI" id="CHEBI:18420"/>
        <label>1</label>
    </ligand>
</feature>
<dbReference type="PANTHER" id="PTHR22748:SF6">
    <property type="entry name" value="DNA-(APURINIC OR APYRIMIDINIC SITE) ENDONUCLEASE"/>
    <property type="match status" value="1"/>
</dbReference>
<dbReference type="SUPFAM" id="SSF56219">
    <property type="entry name" value="DNase I-like"/>
    <property type="match status" value="1"/>
</dbReference>
<feature type="binding site" evidence="6">
    <location>
        <position position="207"/>
    </location>
    <ligand>
        <name>Mg(2+)</name>
        <dbReference type="ChEBI" id="CHEBI:18420"/>
        <label>1</label>
    </ligand>
</feature>
<feature type="domain" description="Endonuclease/exonuclease/phosphatase" evidence="10">
    <location>
        <begin position="63"/>
        <end position="317"/>
    </location>
</feature>
<feature type="active site" description="Proton acceptor" evidence="5">
    <location>
        <position position="317"/>
    </location>
</feature>
<comment type="cofactor">
    <cofactor evidence="6 8">
        <name>Mg(2+)</name>
        <dbReference type="ChEBI" id="CHEBI:18420"/>
    </cofactor>
    <cofactor evidence="6 8">
        <name>Mn(2+)</name>
        <dbReference type="ChEBI" id="CHEBI:29035"/>
    </cofactor>
    <text evidence="6 8">Probably binds two magnesium or manganese ions per subunit.</text>
</comment>
<dbReference type="InterPro" id="IPR005135">
    <property type="entry name" value="Endo/exonuclease/phosphatase"/>
</dbReference>
<evidence type="ECO:0000259" key="10">
    <source>
        <dbReference type="Pfam" id="PF03372"/>
    </source>
</evidence>
<feature type="region of interest" description="Disordered" evidence="9">
    <location>
        <begin position="1"/>
        <end position="48"/>
    </location>
</feature>
<keyword evidence="3" id="KW-0378">Hydrolase</keyword>
<keyword evidence="11" id="KW-0255">Endonuclease</keyword>
<comment type="similarity">
    <text evidence="1 8">Belongs to the DNA repair enzymes AP/ExoA family.</text>
</comment>
<dbReference type="GO" id="GO:0008081">
    <property type="term" value="F:phosphoric diester hydrolase activity"/>
    <property type="evidence" value="ECO:0007669"/>
    <property type="project" value="TreeGrafter"/>
</dbReference>
<dbReference type="PROSITE" id="PS51435">
    <property type="entry name" value="AP_NUCLEASE_F1_4"/>
    <property type="match status" value="1"/>
</dbReference>
<dbReference type="Gene3D" id="3.60.10.10">
    <property type="entry name" value="Endonuclease/exonuclease/phosphatase"/>
    <property type="match status" value="1"/>
</dbReference>
<evidence type="ECO:0000313" key="12">
    <source>
        <dbReference type="Proteomes" id="UP000736335"/>
    </source>
</evidence>
<evidence type="ECO:0000256" key="7">
    <source>
        <dbReference type="PIRSR" id="PIRSR604808-3"/>
    </source>
</evidence>
<evidence type="ECO:0000256" key="5">
    <source>
        <dbReference type="PIRSR" id="PIRSR604808-1"/>
    </source>
</evidence>
<proteinExistence type="inferred from homology"/>